<evidence type="ECO:0000256" key="1">
    <source>
        <dbReference type="SAM" id="Coils"/>
    </source>
</evidence>
<dbReference type="GeneID" id="41356763"/>
<protein>
    <submittedName>
        <fullName evidence="2">Uncharacterized protein</fullName>
    </submittedName>
</protein>
<name>A0A412NDW2_MEDGN</name>
<feature type="coiled-coil region" evidence="1">
    <location>
        <begin position="81"/>
        <end position="130"/>
    </location>
</feature>
<evidence type="ECO:0000313" key="2">
    <source>
        <dbReference type="EMBL" id="RGT36962.1"/>
    </source>
</evidence>
<organism evidence="2 4">
    <name type="scientific">Mediterraneibacter gnavus</name>
    <name type="common">Ruminococcus gnavus</name>
    <dbReference type="NCBI Taxonomy" id="33038"/>
    <lineage>
        <taxon>Bacteria</taxon>
        <taxon>Bacillati</taxon>
        <taxon>Bacillota</taxon>
        <taxon>Clostridia</taxon>
        <taxon>Lachnospirales</taxon>
        <taxon>Lachnospiraceae</taxon>
        <taxon>Mediterraneibacter</taxon>
    </lineage>
</organism>
<comment type="caution">
    <text evidence="2">The sequence shown here is derived from an EMBL/GenBank/DDBJ whole genome shotgun (WGS) entry which is preliminary data.</text>
</comment>
<dbReference type="AlphaFoldDB" id="A0A412NDW2"/>
<proteinExistence type="predicted"/>
<accession>A0A412NDW2</accession>
<evidence type="ECO:0000313" key="3">
    <source>
        <dbReference type="EMBL" id="RHD02867.1"/>
    </source>
</evidence>
<reference evidence="4 5" key="1">
    <citation type="submission" date="2018-08" db="EMBL/GenBank/DDBJ databases">
        <title>A genome reference for cultivated species of the human gut microbiota.</title>
        <authorList>
            <person name="Zou Y."/>
            <person name="Xue W."/>
            <person name="Luo G."/>
        </authorList>
    </citation>
    <scope>NUCLEOTIDE SEQUENCE [LARGE SCALE GENOMIC DNA]</scope>
    <source>
        <strain evidence="2 4">AF19-16AC</strain>
        <strain evidence="3 5">AM32-6</strain>
    </source>
</reference>
<dbReference type="EMBL" id="QRWQ01000014">
    <property type="protein sequence ID" value="RGT36962.1"/>
    <property type="molecule type" value="Genomic_DNA"/>
</dbReference>
<evidence type="ECO:0000313" key="5">
    <source>
        <dbReference type="Proteomes" id="UP000284472"/>
    </source>
</evidence>
<dbReference type="RefSeq" id="WP_012744488.1">
    <property type="nucleotide sequence ID" value="NZ_JAAILZ010000009.1"/>
</dbReference>
<keyword evidence="1" id="KW-0175">Coiled coil</keyword>
<dbReference type="Proteomes" id="UP000283834">
    <property type="component" value="Unassembled WGS sequence"/>
</dbReference>
<gene>
    <name evidence="3" type="ORF">DW812_15065</name>
    <name evidence="2" type="ORF">DWX36_12820</name>
</gene>
<dbReference type="Proteomes" id="UP000284472">
    <property type="component" value="Unassembled WGS sequence"/>
</dbReference>
<dbReference type="EMBL" id="QSIR01000030">
    <property type="protein sequence ID" value="RHD02867.1"/>
    <property type="molecule type" value="Genomic_DNA"/>
</dbReference>
<evidence type="ECO:0000313" key="4">
    <source>
        <dbReference type="Proteomes" id="UP000283834"/>
    </source>
</evidence>
<sequence length="183" mass="20740">MVQSDKLKKIIAEVKEESSPVITLSNELIADFSKELDSAISELDMIMESIGENSIEDIPDSQIEYYCVKIPALMYYAGQRVEELGMQVDLASNAKKSAQNEAMVKVSGTVQEKKARVEQLTEDKALVEAIYRRAYNSLKVKLEMAEKIYSGLKKSLSKRIAEVDLDRFSKDKYTREPEDPMED</sequence>